<organism evidence="2 3">
    <name type="scientific">Acinetobacter gandensis</name>
    <dbReference type="NCBI Taxonomy" id="1443941"/>
    <lineage>
        <taxon>Bacteria</taxon>
        <taxon>Pseudomonadati</taxon>
        <taxon>Pseudomonadota</taxon>
        <taxon>Gammaproteobacteria</taxon>
        <taxon>Moraxellales</taxon>
        <taxon>Moraxellaceae</taxon>
        <taxon>Acinetobacter</taxon>
    </lineage>
</organism>
<dbReference type="OrthoDB" id="6698696at2"/>
<dbReference type="Proteomes" id="UP000185753">
    <property type="component" value="Unassembled WGS sequence"/>
</dbReference>
<feature type="signal peptide" evidence="1">
    <location>
        <begin position="1"/>
        <end position="19"/>
    </location>
</feature>
<gene>
    <name evidence="2" type="ORF">A9J31_06595</name>
</gene>
<sequence length="161" mass="19199">MKNKILFIFFMCLMSFTHAEILKSYPYEILDGEKISFDYIESDKCNFQRKDLKSSINRILEINKIDLGSGNWMHVPYECWNIKNSKEDLFLISFINKNKPLEFYIFVDDKNNLGSVMFNLKEDRSFDFNKNMIIFSKNVNENNKNKILILFKKIDFESKGL</sequence>
<dbReference type="STRING" id="1443941.A9J31_06595"/>
<accession>A0A1A7R7J4</accession>
<protein>
    <submittedName>
        <fullName evidence="2">Uncharacterized protein</fullName>
    </submittedName>
</protein>
<keyword evidence="3" id="KW-1185">Reference proteome</keyword>
<dbReference type="EMBL" id="LZDS01000026">
    <property type="protein sequence ID" value="OBX28225.1"/>
    <property type="molecule type" value="Genomic_DNA"/>
</dbReference>
<name>A0A1A7R7J4_9GAMM</name>
<dbReference type="AlphaFoldDB" id="A0A1A7R7J4"/>
<dbReference type="RefSeq" id="WP_067765454.1">
    <property type="nucleotide sequence ID" value="NZ_LZDS01000026.1"/>
</dbReference>
<evidence type="ECO:0000313" key="3">
    <source>
        <dbReference type="Proteomes" id="UP000185753"/>
    </source>
</evidence>
<reference evidence="3" key="1">
    <citation type="submission" date="2016-06" db="EMBL/GenBank/DDBJ databases">
        <authorList>
            <person name="Radolfova-Krizova L."/>
            <person name="Nemec A."/>
        </authorList>
    </citation>
    <scope>NUCLEOTIDE SEQUENCE [LARGE SCALE GENOMIC DNA]</scope>
    <source>
        <strain evidence="3">ANC 4275</strain>
    </source>
</reference>
<evidence type="ECO:0000256" key="1">
    <source>
        <dbReference type="SAM" id="SignalP"/>
    </source>
</evidence>
<keyword evidence="1" id="KW-0732">Signal</keyword>
<proteinExistence type="predicted"/>
<evidence type="ECO:0000313" key="2">
    <source>
        <dbReference type="EMBL" id="OBX28225.1"/>
    </source>
</evidence>
<feature type="chain" id="PRO_5008360630" evidence="1">
    <location>
        <begin position="20"/>
        <end position="161"/>
    </location>
</feature>
<comment type="caution">
    <text evidence="2">The sequence shown here is derived from an EMBL/GenBank/DDBJ whole genome shotgun (WGS) entry which is preliminary data.</text>
</comment>